<dbReference type="EMBL" id="FQVU01000002">
    <property type="protein sequence ID" value="SHG22552.1"/>
    <property type="molecule type" value="Genomic_DNA"/>
</dbReference>
<dbReference type="RefSeq" id="WP_073388614.1">
    <property type="nucleotide sequence ID" value="NZ_FQVU01000002.1"/>
</dbReference>
<evidence type="ECO:0000256" key="3">
    <source>
        <dbReference type="ARBA" id="ARBA00023169"/>
    </source>
</evidence>
<gene>
    <name evidence="9" type="ORF">SAMN05443575_1732</name>
</gene>
<keyword evidence="2" id="KW-0808">Transferase</keyword>
<dbReference type="OrthoDB" id="9776077at2"/>
<dbReference type="InterPro" id="IPR031358">
    <property type="entry name" value="Stealth_CR1"/>
</dbReference>
<name>A0A1M5I2Y1_9ACTN</name>
<keyword evidence="3" id="KW-0270">Exopolysaccharide synthesis</keyword>
<evidence type="ECO:0000256" key="2">
    <source>
        <dbReference type="ARBA" id="ARBA00022679"/>
    </source>
</evidence>
<accession>A0A1M5I2Y1</accession>
<dbReference type="InterPro" id="IPR031356">
    <property type="entry name" value="Stealth_CR4"/>
</dbReference>
<organism evidence="9 10">
    <name type="scientific">Jatrophihabitans endophyticus</name>
    <dbReference type="NCBI Taxonomy" id="1206085"/>
    <lineage>
        <taxon>Bacteria</taxon>
        <taxon>Bacillati</taxon>
        <taxon>Actinomycetota</taxon>
        <taxon>Actinomycetes</taxon>
        <taxon>Jatrophihabitantales</taxon>
        <taxon>Jatrophihabitantaceae</taxon>
        <taxon>Jatrophihabitans</taxon>
    </lineage>
</organism>
<evidence type="ECO:0000256" key="4">
    <source>
        <dbReference type="SAM" id="MobiDB-lite"/>
    </source>
</evidence>
<evidence type="ECO:0000259" key="6">
    <source>
        <dbReference type="Pfam" id="PF17101"/>
    </source>
</evidence>
<dbReference type="InterPro" id="IPR031357">
    <property type="entry name" value="Stealth_CR3"/>
</dbReference>
<sequence>MAGRLNHPRLLGRFPEPMRQRAQRLQHRETPWLTRPVSRGVGRGVTPQSVTSFAAHEVRAEVAAAVVDALTHRDVPHALVPGPHRTVRQVAVAAADREAAMAALDSALAGPGWVVEPAGSRRHRAPVVTVHRVLAAPGGQVLCGDDTSCEIGFWPLVTDAGTCRTEGGEHRPGTLLAPSRNGVAAYLTPETWARATSSTPHWVVADPRPDAFEVTEPIDIVYTWVDGDDPAWQARRSAYAPGSDLNASAAHASRYASRDELRYSLRSVAMYASWVRTVFVVTDDQVPKWLDTTHPKIQVVDHRDIFPDHAALPVFNSHAIESRLHHIEGLAEHYLYLNDDMFFGRPVEPELFFLGNGLQKVFLSKDTIDLDPPTARDLPAITAAKNQRDLLEHDFGLTVRRKYQHAAHPQLRSVLAEMERRHPELFEAVARSRFRHPADHSIPSSLQQSYALALGRAVPGEWTYQYQDIGRATTPRALDGVLRRRPQSFCLNDMGTEEIDPVVAEEALTRFFGEYFPLQAPWEIPGE</sequence>
<dbReference type="Pfam" id="PF11380">
    <property type="entry name" value="Stealth_CR2"/>
    <property type="match status" value="1"/>
</dbReference>
<dbReference type="Pfam" id="PF17101">
    <property type="entry name" value="Stealth_CR1"/>
    <property type="match status" value="1"/>
</dbReference>
<dbReference type="GO" id="GO:0016772">
    <property type="term" value="F:transferase activity, transferring phosphorus-containing groups"/>
    <property type="evidence" value="ECO:0007669"/>
    <property type="project" value="InterPro"/>
</dbReference>
<feature type="domain" description="Stealth protein CR2 conserved region 2" evidence="5">
    <location>
        <begin position="254"/>
        <end position="360"/>
    </location>
</feature>
<evidence type="ECO:0000313" key="9">
    <source>
        <dbReference type="EMBL" id="SHG22552.1"/>
    </source>
</evidence>
<dbReference type="GO" id="GO:0000271">
    <property type="term" value="P:polysaccharide biosynthetic process"/>
    <property type="evidence" value="ECO:0007669"/>
    <property type="project" value="UniProtKB-KW"/>
</dbReference>
<feature type="domain" description="Stealth protein CR1 conserved region 1" evidence="6">
    <location>
        <begin position="216"/>
        <end position="243"/>
    </location>
</feature>
<evidence type="ECO:0000313" key="10">
    <source>
        <dbReference type="Proteomes" id="UP000186132"/>
    </source>
</evidence>
<evidence type="ECO:0000256" key="1">
    <source>
        <dbReference type="ARBA" id="ARBA00007583"/>
    </source>
</evidence>
<evidence type="ECO:0000259" key="5">
    <source>
        <dbReference type="Pfam" id="PF11380"/>
    </source>
</evidence>
<dbReference type="PANTHER" id="PTHR24045:SF0">
    <property type="entry name" value="N-ACETYLGLUCOSAMINE-1-PHOSPHOTRANSFERASE SUBUNITS ALPHA_BETA"/>
    <property type="match status" value="1"/>
</dbReference>
<protein>
    <submittedName>
        <fullName evidence="9">Stealth protein CR4, conserved region 4</fullName>
    </submittedName>
</protein>
<dbReference type="InterPro" id="IPR047141">
    <property type="entry name" value="Stealth"/>
</dbReference>
<comment type="similarity">
    <text evidence="1">Belongs to the stealth family.</text>
</comment>
<dbReference type="Pfam" id="PF17102">
    <property type="entry name" value="Stealth_CR3"/>
    <property type="match status" value="1"/>
</dbReference>
<dbReference type="AlphaFoldDB" id="A0A1M5I2Y1"/>
<feature type="domain" description="Stealth protein CR3 conserved region 3" evidence="7">
    <location>
        <begin position="404"/>
        <end position="448"/>
    </location>
</feature>
<dbReference type="STRING" id="1206085.SAMN05443575_1732"/>
<reference evidence="9 10" key="1">
    <citation type="submission" date="2016-11" db="EMBL/GenBank/DDBJ databases">
        <authorList>
            <person name="Jaros S."/>
            <person name="Januszkiewicz K."/>
            <person name="Wedrychowicz H."/>
        </authorList>
    </citation>
    <scope>NUCLEOTIDE SEQUENCE [LARGE SCALE GENOMIC DNA]</scope>
    <source>
        <strain evidence="9 10">DSM 45627</strain>
    </source>
</reference>
<evidence type="ECO:0000259" key="7">
    <source>
        <dbReference type="Pfam" id="PF17102"/>
    </source>
</evidence>
<dbReference type="PANTHER" id="PTHR24045">
    <property type="match status" value="1"/>
</dbReference>
<dbReference type="Proteomes" id="UP000186132">
    <property type="component" value="Unassembled WGS sequence"/>
</dbReference>
<feature type="domain" description="Stealth protein CR4 conserved region 4" evidence="8">
    <location>
        <begin position="479"/>
        <end position="526"/>
    </location>
</feature>
<dbReference type="Pfam" id="PF17103">
    <property type="entry name" value="Stealth_CR4"/>
    <property type="match status" value="1"/>
</dbReference>
<proteinExistence type="inferred from homology"/>
<evidence type="ECO:0000259" key="8">
    <source>
        <dbReference type="Pfam" id="PF17103"/>
    </source>
</evidence>
<dbReference type="InterPro" id="IPR021520">
    <property type="entry name" value="Stealth_CR2"/>
</dbReference>
<keyword evidence="10" id="KW-1185">Reference proteome</keyword>
<feature type="region of interest" description="Disordered" evidence="4">
    <location>
        <begin position="1"/>
        <end position="44"/>
    </location>
</feature>